<dbReference type="EMBL" id="JAYMGO010000001">
    <property type="protein sequence ID" value="KAL1281241.1"/>
    <property type="molecule type" value="Genomic_DNA"/>
</dbReference>
<evidence type="ECO:0000313" key="2">
    <source>
        <dbReference type="EMBL" id="KAL1281241.1"/>
    </source>
</evidence>
<protein>
    <submittedName>
        <fullName evidence="2">Uncharacterized protein</fullName>
    </submittedName>
</protein>
<reference evidence="2 3" key="1">
    <citation type="submission" date="2023-09" db="EMBL/GenBank/DDBJ databases">
        <authorList>
            <person name="Wang M."/>
        </authorList>
    </citation>
    <scope>NUCLEOTIDE SEQUENCE [LARGE SCALE GENOMIC DNA]</scope>
    <source>
        <strain evidence="2">GT-2023</strain>
        <tissue evidence="2">Liver</tissue>
    </source>
</reference>
<proteinExistence type="predicted"/>
<name>A0ABR3NXF6_9TELE</name>
<evidence type="ECO:0000256" key="1">
    <source>
        <dbReference type="SAM" id="MobiDB-lite"/>
    </source>
</evidence>
<dbReference type="Proteomes" id="UP001558613">
    <property type="component" value="Unassembled WGS sequence"/>
</dbReference>
<comment type="caution">
    <text evidence="2">The sequence shown here is derived from an EMBL/GenBank/DDBJ whole genome shotgun (WGS) entry which is preliminary data.</text>
</comment>
<keyword evidence="3" id="KW-1185">Reference proteome</keyword>
<feature type="region of interest" description="Disordered" evidence="1">
    <location>
        <begin position="35"/>
        <end position="76"/>
    </location>
</feature>
<sequence length="93" mass="10302">MATKHNCDSQDPHYKEGRRMAIELKLDRVLAEARTSAVERKRARSGGDPPQTTKRDFLGRGKPRGRQGGRRQASAAGCILNYVNGGPNQIRTL</sequence>
<organism evidence="2 3">
    <name type="scientific">Cirrhinus molitorella</name>
    <name type="common">mud carp</name>
    <dbReference type="NCBI Taxonomy" id="172907"/>
    <lineage>
        <taxon>Eukaryota</taxon>
        <taxon>Metazoa</taxon>
        <taxon>Chordata</taxon>
        <taxon>Craniata</taxon>
        <taxon>Vertebrata</taxon>
        <taxon>Euteleostomi</taxon>
        <taxon>Actinopterygii</taxon>
        <taxon>Neopterygii</taxon>
        <taxon>Teleostei</taxon>
        <taxon>Ostariophysi</taxon>
        <taxon>Cypriniformes</taxon>
        <taxon>Cyprinidae</taxon>
        <taxon>Labeoninae</taxon>
        <taxon>Labeonini</taxon>
        <taxon>Cirrhinus</taxon>
    </lineage>
</organism>
<gene>
    <name evidence="2" type="ORF">QQF64_000044</name>
</gene>
<evidence type="ECO:0000313" key="3">
    <source>
        <dbReference type="Proteomes" id="UP001558613"/>
    </source>
</evidence>
<accession>A0ABR3NXF6</accession>